<feature type="transmembrane region" description="Helical" evidence="1">
    <location>
        <begin position="76"/>
        <end position="97"/>
    </location>
</feature>
<reference evidence="2 3" key="1">
    <citation type="journal article" date="2015" name="BMC Genomics">
        <title>Genome mining reveals unlocked bioactive potential of marine Gram-negative bacteria.</title>
        <authorList>
            <person name="Machado H."/>
            <person name="Sonnenschein E.C."/>
            <person name="Melchiorsen J."/>
            <person name="Gram L."/>
        </authorList>
    </citation>
    <scope>NUCLEOTIDE SEQUENCE [LARGE SCALE GENOMIC DNA]</scope>
    <source>
        <strain evidence="2 3">S2471</strain>
    </source>
</reference>
<feature type="transmembrane region" description="Helical" evidence="1">
    <location>
        <begin position="47"/>
        <end position="69"/>
    </location>
</feature>
<feature type="transmembrane region" description="Helical" evidence="1">
    <location>
        <begin position="103"/>
        <end position="124"/>
    </location>
</feature>
<gene>
    <name evidence="2" type="ORF">TW77_17575</name>
</gene>
<name>A0A0F4QGT6_9GAMM</name>
<dbReference type="EMBL" id="JXYA01000043">
    <property type="protein sequence ID" value="KJZ06836.1"/>
    <property type="molecule type" value="Genomic_DNA"/>
</dbReference>
<evidence type="ECO:0000256" key="1">
    <source>
        <dbReference type="SAM" id="Phobius"/>
    </source>
</evidence>
<keyword evidence="1" id="KW-0812">Transmembrane</keyword>
<accession>A0A0F4QGT6</accession>
<evidence type="ECO:0000313" key="2">
    <source>
        <dbReference type="EMBL" id="KJZ06836.1"/>
    </source>
</evidence>
<proteinExistence type="predicted"/>
<keyword evidence="1" id="KW-1133">Transmembrane helix</keyword>
<organism evidence="2 3">
    <name type="scientific">Pseudoalteromonas rubra</name>
    <dbReference type="NCBI Taxonomy" id="43658"/>
    <lineage>
        <taxon>Bacteria</taxon>
        <taxon>Pseudomonadati</taxon>
        <taxon>Pseudomonadota</taxon>
        <taxon>Gammaproteobacteria</taxon>
        <taxon>Alteromonadales</taxon>
        <taxon>Pseudoalteromonadaceae</taxon>
        <taxon>Pseudoalteromonas</taxon>
    </lineage>
</organism>
<comment type="caution">
    <text evidence="2">The sequence shown here is derived from an EMBL/GenBank/DDBJ whole genome shotgun (WGS) entry which is preliminary data.</text>
</comment>
<dbReference type="OrthoDB" id="287782at2"/>
<dbReference type="Proteomes" id="UP000033452">
    <property type="component" value="Unassembled WGS sequence"/>
</dbReference>
<evidence type="ECO:0000313" key="3">
    <source>
        <dbReference type="Proteomes" id="UP000033452"/>
    </source>
</evidence>
<dbReference type="AlphaFoldDB" id="A0A0F4QGT6"/>
<keyword evidence="3" id="KW-1185">Reference proteome</keyword>
<protein>
    <recommendedName>
        <fullName evidence="4">DUF4345 domain-containing protein</fullName>
    </recommendedName>
</protein>
<evidence type="ECO:0008006" key="4">
    <source>
        <dbReference type="Google" id="ProtNLM"/>
    </source>
</evidence>
<dbReference type="RefSeq" id="WP_046006289.1">
    <property type="nucleotide sequence ID" value="NZ_JXYA01000043.1"/>
</dbReference>
<dbReference type="PATRIC" id="fig|43658.5.peg.3711"/>
<feature type="transmembrane region" description="Helical" evidence="1">
    <location>
        <begin position="7"/>
        <end position="27"/>
    </location>
</feature>
<sequence>MRSQTTTVVAVVLGLAALANGVFMLLYPQQWYWSVPGVPDRGFYNQHFIRDIGMLYMLIGGAFSFGAFYARYRFQLWLFPALWLSSHALFHFWEVLVGICGPIFLLIDFAGVTLPALLALGLCWQAKRADEDA</sequence>
<keyword evidence="1" id="KW-0472">Membrane</keyword>